<feature type="domain" description="Nudix hydrolase" evidence="5">
    <location>
        <begin position="178"/>
        <end position="305"/>
    </location>
</feature>
<evidence type="ECO:0000256" key="1">
    <source>
        <dbReference type="ARBA" id="ARBA00001946"/>
    </source>
</evidence>
<dbReference type="PANTHER" id="PTHR42904:SF6">
    <property type="entry name" value="NAD-CAPPED RNA HYDROLASE NUDT12"/>
    <property type="match status" value="1"/>
</dbReference>
<dbReference type="InterPro" id="IPR049734">
    <property type="entry name" value="NudC-like_C"/>
</dbReference>
<dbReference type="InterPro" id="IPR000086">
    <property type="entry name" value="NUDIX_hydrolase_dom"/>
</dbReference>
<dbReference type="PANTHER" id="PTHR42904">
    <property type="entry name" value="NUDIX HYDROLASE, NUDC SUBFAMILY"/>
    <property type="match status" value="1"/>
</dbReference>
<dbReference type="Proteomes" id="UP001430804">
    <property type="component" value="Unassembled WGS sequence"/>
</dbReference>
<name>A0ABS6WPC5_9HYPH</name>
<keyword evidence="2" id="KW-0479">Metal-binding</keyword>
<keyword evidence="3 6" id="KW-0378">Hydrolase</keyword>
<organism evidence="6 7">
    <name type="scientific">Pseudohoeflea coraliihabitans</name>
    <dbReference type="NCBI Taxonomy" id="2860393"/>
    <lineage>
        <taxon>Bacteria</taxon>
        <taxon>Pseudomonadati</taxon>
        <taxon>Pseudomonadota</taxon>
        <taxon>Alphaproteobacteria</taxon>
        <taxon>Hyphomicrobiales</taxon>
        <taxon>Rhizobiaceae</taxon>
        <taxon>Pseudohoeflea</taxon>
    </lineage>
</organism>
<accession>A0ABS6WPC5</accession>
<evidence type="ECO:0000256" key="3">
    <source>
        <dbReference type="ARBA" id="ARBA00022801"/>
    </source>
</evidence>
<evidence type="ECO:0000256" key="2">
    <source>
        <dbReference type="ARBA" id="ARBA00022723"/>
    </source>
</evidence>
<dbReference type="GO" id="GO:0016787">
    <property type="term" value="F:hydrolase activity"/>
    <property type="evidence" value="ECO:0007669"/>
    <property type="project" value="UniProtKB-KW"/>
</dbReference>
<dbReference type="PROSITE" id="PS00893">
    <property type="entry name" value="NUDIX_BOX"/>
    <property type="match status" value="1"/>
</dbReference>
<dbReference type="NCBIfam" id="NF001299">
    <property type="entry name" value="PRK00241.1"/>
    <property type="match status" value="1"/>
</dbReference>
<dbReference type="PROSITE" id="PS51462">
    <property type="entry name" value="NUDIX"/>
    <property type="match status" value="1"/>
</dbReference>
<evidence type="ECO:0000313" key="6">
    <source>
        <dbReference type="EMBL" id="MBW3097765.1"/>
    </source>
</evidence>
<dbReference type="InterPro" id="IPR020084">
    <property type="entry name" value="NUDIX_hydrolase_CS"/>
</dbReference>
<dbReference type="InterPro" id="IPR015375">
    <property type="entry name" value="NADH_PPase-like_N"/>
</dbReference>
<dbReference type="InterPro" id="IPR050241">
    <property type="entry name" value="NAD-cap_RNA_hydrolase_NudC"/>
</dbReference>
<dbReference type="RefSeq" id="WP_219201640.1">
    <property type="nucleotide sequence ID" value="NZ_JAHWQX010000002.1"/>
</dbReference>
<dbReference type="EC" id="3.6.1.22" evidence="6"/>
<gene>
    <name evidence="6" type="primary">nudC</name>
    <name evidence="6" type="ORF">KY465_10790</name>
</gene>
<dbReference type="CDD" id="cd03429">
    <property type="entry name" value="NUDIX_NADH_pyrophosphatase_Nudt13"/>
    <property type="match status" value="1"/>
</dbReference>
<evidence type="ECO:0000256" key="4">
    <source>
        <dbReference type="ARBA" id="ARBA00022842"/>
    </source>
</evidence>
<dbReference type="Pfam" id="PF09296">
    <property type="entry name" value="NUDIX-like"/>
    <property type="match status" value="1"/>
</dbReference>
<dbReference type="Pfam" id="PF09297">
    <property type="entry name" value="Zn_ribbon_NUD"/>
    <property type="match status" value="1"/>
</dbReference>
<sequence length="320" mass="34824">MPASIFDTAAPHGEASRLVAFAGNRLDRQSEHRSETDLPDALAEEATRCFAISGGRLVMRLEAERPVGELSLAEIDAFEPDLGEAILLGRDEQGTARVAVPLNIAPEALPENYKAIDGRSVYKQQLLDQPMLGAYAQASSLLAWAGSTRFCGRCAEPMTAEAGGYRRRCGACGGLAFPRTDPVVIMMVIDTASEQCLLGRSPHFAAGMYSCLAGFVEPGETIEDAVRRETFEESGIRVGKVRYHASQPWPMPHTLMIGVFAEALSREIVADTAELEDCRWFDRADTAAMLSTSLGEAAETPPPGAIAHRLMRDWLDWPRE</sequence>
<keyword evidence="7" id="KW-1185">Reference proteome</keyword>
<comment type="cofactor">
    <cofactor evidence="1">
        <name>Mg(2+)</name>
        <dbReference type="ChEBI" id="CHEBI:18420"/>
    </cofactor>
</comment>
<dbReference type="InterPro" id="IPR015376">
    <property type="entry name" value="Znr_NADH_PPase"/>
</dbReference>
<reference evidence="6" key="1">
    <citation type="submission" date="2021-07" db="EMBL/GenBank/DDBJ databases">
        <title>Pseudohoeflea marina sp. nov. a polyhydroxyalcanoate-producing bacterium.</title>
        <authorList>
            <person name="Zheng W."/>
            <person name="Yu S."/>
            <person name="Huang Y."/>
        </authorList>
    </citation>
    <scope>NUCLEOTIDE SEQUENCE</scope>
    <source>
        <strain evidence="6">DP4N28-3</strain>
    </source>
</reference>
<comment type="caution">
    <text evidence="6">The sequence shown here is derived from an EMBL/GenBank/DDBJ whole genome shotgun (WGS) entry which is preliminary data.</text>
</comment>
<dbReference type="EMBL" id="JAHWQX010000002">
    <property type="protein sequence ID" value="MBW3097765.1"/>
    <property type="molecule type" value="Genomic_DNA"/>
</dbReference>
<protein>
    <submittedName>
        <fullName evidence="6">NAD(+) diphosphatase</fullName>
        <ecNumber evidence="6">3.6.1.22</ecNumber>
    </submittedName>
</protein>
<keyword evidence="4" id="KW-0460">Magnesium</keyword>
<proteinExistence type="predicted"/>
<dbReference type="Pfam" id="PF00293">
    <property type="entry name" value="NUDIX"/>
    <property type="match status" value="1"/>
</dbReference>
<evidence type="ECO:0000259" key="5">
    <source>
        <dbReference type="PROSITE" id="PS51462"/>
    </source>
</evidence>
<evidence type="ECO:0000313" key="7">
    <source>
        <dbReference type="Proteomes" id="UP001430804"/>
    </source>
</evidence>